<comment type="caution">
    <text evidence="10">The sequence shown here is derived from an EMBL/GenBank/DDBJ whole genome shotgun (WGS) entry which is preliminary data.</text>
</comment>
<evidence type="ECO:0000256" key="6">
    <source>
        <dbReference type="ARBA" id="ARBA00023237"/>
    </source>
</evidence>
<dbReference type="Gene3D" id="3.30.300.30">
    <property type="match status" value="1"/>
</dbReference>
<dbReference type="InterPro" id="IPR045851">
    <property type="entry name" value="AMP-bd_C_sf"/>
</dbReference>
<comment type="similarity">
    <text evidence="2 8">Belongs to the YscJ lipoprotein family.</text>
</comment>
<gene>
    <name evidence="10" type="ORF">SAMN06295970_101474</name>
</gene>
<evidence type="ECO:0000256" key="1">
    <source>
        <dbReference type="ARBA" id="ARBA00004459"/>
    </source>
</evidence>
<keyword evidence="4 8" id="KW-0472">Membrane</keyword>
<dbReference type="NCBIfam" id="TIGR02544">
    <property type="entry name" value="III_secr_YscJ"/>
    <property type="match status" value="1"/>
</dbReference>
<protein>
    <recommendedName>
        <fullName evidence="8">Lipoprotein</fullName>
    </recommendedName>
</protein>
<keyword evidence="5 8" id="KW-0564">Palmitate</keyword>
<dbReference type="EMBL" id="FXUL01000001">
    <property type="protein sequence ID" value="SMP45041.1"/>
    <property type="molecule type" value="Genomic_DNA"/>
</dbReference>
<proteinExistence type="inferred from homology"/>
<keyword evidence="7 8" id="KW-0449">Lipoprotein</keyword>
<feature type="domain" description="Flagellar M-ring N-terminal" evidence="9">
    <location>
        <begin position="27"/>
        <end position="192"/>
    </location>
</feature>
<evidence type="ECO:0000313" key="10">
    <source>
        <dbReference type="EMBL" id="SMP45041.1"/>
    </source>
</evidence>
<dbReference type="InterPro" id="IPR006182">
    <property type="entry name" value="FliF_N_dom"/>
</dbReference>
<reference evidence="10 11" key="1">
    <citation type="submission" date="2017-05" db="EMBL/GenBank/DDBJ databases">
        <authorList>
            <person name="Varghese N."/>
            <person name="Submissions S."/>
        </authorList>
    </citation>
    <scope>NUCLEOTIDE SEQUENCE [LARGE SCALE GENOMIC DNA]</scope>
    <source>
        <strain evidence="10 11">DSM 26001</strain>
    </source>
</reference>
<dbReference type="InterPro" id="IPR043427">
    <property type="entry name" value="YscJ/FliF"/>
</dbReference>
<evidence type="ECO:0000259" key="9">
    <source>
        <dbReference type="Pfam" id="PF01514"/>
    </source>
</evidence>
<evidence type="ECO:0000256" key="4">
    <source>
        <dbReference type="ARBA" id="ARBA00023136"/>
    </source>
</evidence>
<keyword evidence="3 8" id="KW-0732">Signal</keyword>
<evidence type="ECO:0000256" key="5">
    <source>
        <dbReference type="ARBA" id="ARBA00023139"/>
    </source>
</evidence>
<dbReference type="Gene3D" id="3.30.70.1530">
    <property type="entry name" value="Hypothetical protein rpa1041"/>
    <property type="match status" value="1"/>
</dbReference>
<dbReference type="Pfam" id="PF01514">
    <property type="entry name" value="YscJ_FliF"/>
    <property type="match status" value="1"/>
</dbReference>
<evidence type="ECO:0000256" key="2">
    <source>
        <dbReference type="ARBA" id="ARBA00009509"/>
    </source>
</evidence>
<dbReference type="RefSeq" id="WP_283440616.1">
    <property type="nucleotide sequence ID" value="NZ_FXUL01000001.1"/>
</dbReference>
<feature type="transmembrane region" description="Helical" evidence="8">
    <location>
        <begin position="229"/>
        <end position="250"/>
    </location>
</feature>
<dbReference type="PANTHER" id="PTHR30046:SF2">
    <property type="entry name" value="YOP PROTEINS TRANSLOCATION LIPOPROTEIN J"/>
    <property type="match status" value="1"/>
</dbReference>
<organism evidence="10 11">
    <name type="scientific">Noviherbaspirillum suwonense</name>
    <dbReference type="NCBI Taxonomy" id="1224511"/>
    <lineage>
        <taxon>Bacteria</taxon>
        <taxon>Pseudomonadati</taxon>
        <taxon>Pseudomonadota</taxon>
        <taxon>Betaproteobacteria</taxon>
        <taxon>Burkholderiales</taxon>
        <taxon>Oxalobacteraceae</taxon>
        <taxon>Noviherbaspirillum</taxon>
    </lineage>
</organism>
<keyword evidence="8" id="KW-1133">Transmembrane helix</keyword>
<name>A0ABY1PSH3_9BURK</name>
<evidence type="ECO:0000256" key="7">
    <source>
        <dbReference type="ARBA" id="ARBA00023288"/>
    </source>
</evidence>
<dbReference type="InterPro" id="IPR003282">
    <property type="entry name" value="T3SS_SctJ"/>
</dbReference>
<keyword evidence="11" id="KW-1185">Reference proteome</keyword>
<accession>A0ABY1PSH3</accession>
<sequence length="276" mass="29644">MEKRPTRAVLLVAGLLIALLVTGCSRSVELLTDVPEGEVNEVLSALMAAGISASKTNGKEGMASIAVDQRQIGKAIAKLNAEGLPHERFAKMGEVFRKEGLISSPLEERARYLWALSQELSSTVSQIDGVLKARVHVVLPERSSGTDPTLPSSAAVFVKYRKLNSLEEVSTQIKRLVANSIPGLTVDKVSVILLPAVSPNSKDDFLHVATFTKVWGFQVANESVAGLNALLATMLILILSTLTASALMALKIFGTSWRRAIPVWKSKNREDTGLGS</sequence>
<keyword evidence="6 8" id="KW-0998">Cell outer membrane</keyword>
<dbReference type="PRINTS" id="PR01338">
    <property type="entry name" value="TYPE3OMKPROT"/>
</dbReference>
<evidence type="ECO:0000313" key="11">
    <source>
        <dbReference type="Proteomes" id="UP001158049"/>
    </source>
</evidence>
<dbReference type="PANTHER" id="PTHR30046">
    <property type="entry name" value="FLAGELLAR M-RING PROTEIN"/>
    <property type="match status" value="1"/>
</dbReference>
<evidence type="ECO:0000256" key="3">
    <source>
        <dbReference type="ARBA" id="ARBA00022729"/>
    </source>
</evidence>
<dbReference type="PROSITE" id="PS51257">
    <property type="entry name" value="PROKAR_LIPOPROTEIN"/>
    <property type="match status" value="1"/>
</dbReference>
<keyword evidence="8" id="KW-0812">Transmembrane</keyword>
<evidence type="ECO:0000256" key="8">
    <source>
        <dbReference type="RuleBase" id="RU364102"/>
    </source>
</evidence>
<dbReference type="Proteomes" id="UP001158049">
    <property type="component" value="Unassembled WGS sequence"/>
</dbReference>
<comment type="subcellular location">
    <subcellularLocation>
        <location evidence="1">Cell outer membrane</location>
        <topology evidence="1">Lipid-anchor</topology>
    </subcellularLocation>
</comment>